<proteinExistence type="predicted"/>
<name>A0ABU9C449_9BURK</name>
<evidence type="ECO:0000313" key="2">
    <source>
        <dbReference type="Proteomes" id="UP001379945"/>
    </source>
</evidence>
<dbReference type="EMBL" id="JBBUTI010000006">
    <property type="protein sequence ID" value="MEK8046644.1"/>
    <property type="molecule type" value="Genomic_DNA"/>
</dbReference>
<dbReference type="RefSeq" id="WP_341398940.1">
    <property type="nucleotide sequence ID" value="NZ_JBBUTI010000006.1"/>
</dbReference>
<dbReference type="Proteomes" id="UP001379945">
    <property type="component" value="Unassembled WGS sequence"/>
</dbReference>
<dbReference type="PROSITE" id="PS51257">
    <property type="entry name" value="PROKAR_LIPOPROTEIN"/>
    <property type="match status" value="1"/>
</dbReference>
<evidence type="ECO:0008006" key="3">
    <source>
        <dbReference type="Google" id="ProtNLM"/>
    </source>
</evidence>
<evidence type="ECO:0000313" key="1">
    <source>
        <dbReference type="EMBL" id="MEK8046644.1"/>
    </source>
</evidence>
<keyword evidence="2" id="KW-1185">Reference proteome</keyword>
<protein>
    <recommendedName>
        <fullName evidence="3">SH3 domain-containing protein</fullName>
    </recommendedName>
</protein>
<sequence>MRDRSVPLAIMLAGLAGCQSMPEDAPAASSEVVSVYASPFDAATVAAGRFGAVPVASASKRDLEAATQCPDAASSHNQAATCVRTRTGTMGWVPSQVHRLNLPVLHQASSGS</sequence>
<comment type="caution">
    <text evidence="1">The sequence shown here is derived from an EMBL/GenBank/DDBJ whole genome shotgun (WGS) entry which is preliminary data.</text>
</comment>
<organism evidence="1 2">
    <name type="scientific">Ideonella margarita</name>
    <dbReference type="NCBI Taxonomy" id="2984191"/>
    <lineage>
        <taxon>Bacteria</taxon>
        <taxon>Pseudomonadati</taxon>
        <taxon>Pseudomonadota</taxon>
        <taxon>Betaproteobacteria</taxon>
        <taxon>Burkholderiales</taxon>
        <taxon>Sphaerotilaceae</taxon>
        <taxon>Ideonella</taxon>
    </lineage>
</organism>
<gene>
    <name evidence="1" type="ORF">AACH00_09820</name>
</gene>
<accession>A0ABU9C449</accession>
<reference evidence="1 2" key="1">
    <citation type="submission" date="2024-04" db="EMBL/GenBank/DDBJ databases">
        <title>Novel species of the genus Ideonella isolated from streams.</title>
        <authorList>
            <person name="Lu H."/>
        </authorList>
    </citation>
    <scope>NUCLEOTIDE SEQUENCE [LARGE SCALE GENOMIC DNA]</scope>
    <source>
        <strain evidence="1 2">LYT19W</strain>
    </source>
</reference>